<evidence type="ECO:0000313" key="7">
    <source>
        <dbReference type="EMBL" id="SEF38391.1"/>
    </source>
</evidence>
<comment type="cofactor">
    <cofactor evidence="1">
        <name>FAD</name>
        <dbReference type="ChEBI" id="CHEBI:57692"/>
    </cofactor>
</comment>
<evidence type="ECO:0000256" key="4">
    <source>
        <dbReference type="ARBA" id="ARBA00022827"/>
    </source>
</evidence>
<feature type="domain" description="FAD-binding PCMH-type" evidence="6">
    <location>
        <begin position="33"/>
        <end position="203"/>
    </location>
</feature>
<organism evidence="7 8">
    <name type="scientific">Amycolatopsis pretoriensis</name>
    <dbReference type="NCBI Taxonomy" id="218821"/>
    <lineage>
        <taxon>Bacteria</taxon>
        <taxon>Bacillati</taxon>
        <taxon>Actinomycetota</taxon>
        <taxon>Actinomycetes</taxon>
        <taxon>Pseudonocardiales</taxon>
        <taxon>Pseudonocardiaceae</taxon>
        <taxon>Amycolatopsis</taxon>
    </lineage>
</organism>
<evidence type="ECO:0000256" key="3">
    <source>
        <dbReference type="ARBA" id="ARBA00022630"/>
    </source>
</evidence>
<dbReference type="InterPro" id="IPR050432">
    <property type="entry name" value="FAD-linked_Oxidoreductases_BP"/>
</dbReference>
<dbReference type="RefSeq" id="WP_158104138.1">
    <property type="nucleotide sequence ID" value="NZ_FNUJ01000021.1"/>
</dbReference>
<keyword evidence="4" id="KW-0274">FAD</keyword>
<keyword evidence="3" id="KW-0285">Flavoprotein</keyword>
<dbReference type="InterPro" id="IPR016166">
    <property type="entry name" value="FAD-bd_PCMH"/>
</dbReference>
<evidence type="ECO:0000256" key="1">
    <source>
        <dbReference type="ARBA" id="ARBA00001974"/>
    </source>
</evidence>
<sequence length="445" mass="47729">MTSNPFSHLNLDGTVVTDSAATAFAAADFGGIVNHPPLAVLHAKSAADIETVLPVAAASDVPVVPRGCGHTSLGQAQVLDGLVIDLTALDEVHDLTDDQVTVGAGATWNSLLARTLQHGLTPRVLTDYLGTSVGGTLSVGGIGGTSHRYGVQTDNALALDVVTADGVLRHCSPAELPDLFHAVLGGFGQCGVIVRATLPLIPAPERVRRFKVYYPTIEELFASQRRLLADGRFDFLQGEILPTPDGWIYMLDVASYYTPPHELADDLLTSGIGFVASRDKVEDLSYWEFATRLDETVTYLEGTGEWQAPHPWPNLLLPDAQVDAFMSEVMADLVTTDLGASGLILIYPMTTAAFGTQLFRHPETSTVYLVAGLRFATDAVTTQNMVAANRRWYEAALGLGGTSYPTGAIPFTEADWTRHLGTAQAALAEAKARYDPLHLFPRRFA</sequence>
<dbReference type="Gene3D" id="3.40.462.10">
    <property type="entry name" value="FAD-linked oxidases, C-terminal domain"/>
    <property type="match status" value="1"/>
</dbReference>
<dbReference type="Pfam" id="PF09265">
    <property type="entry name" value="Cytokin-bind"/>
    <property type="match status" value="1"/>
</dbReference>
<dbReference type="PROSITE" id="PS00862">
    <property type="entry name" value="OX2_COVAL_FAD"/>
    <property type="match status" value="1"/>
</dbReference>
<evidence type="ECO:0000313" key="8">
    <source>
        <dbReference type="Proteomes" id="UP000198878"/>
    </source>
</evidence>
<dbReference type="InterPro" id="IPR016164">
    <property type="entry name" value="FAD-linked_Oxase-like_C"/>
</dbReference>
<dbReference type="InterPro" id="IPR006093">
    <property type="entry name" value="Oxy_OxRdtase_FAD_BS"/>
</dbReference>
<dbReference type="Gene3D" id="3.30.43.10">
    <property type="entry name" value="Uridine Diphospho-n-acetylenolpyruvylglucosamine Reductase, domain 2"/>
    <property type="match status" value="1"/>
</dbReference>
<dbReference type="InterPro" id="IPR016167">
    <property type="entry name" value="FAD-bd_PCMH_sub1"/>
</dbReference>
<dbReference type="OrthoDB" id="6278354at2"/>
<dbReference type="InterPro" id="IPR015345">
    <property type="entry name" value="Cytokinin_DH_FAD/cytokin-bd"/>
</dbReference>
<evidence type="ECO:0000259" key="6">
    <source>
        <dbReference type="PROSITE" id="PS51387"/>
    </source>
</evidence>
<dbReference type="GO" id="GO:0019139">
    <property type="term" value="F:cytokinin dehydrogenase activity"/>
    <property type="evidence" value="ECO:0007669"/>
    <property type="project" value="InterPro"/>
</dbReference>
<evidence type="ECO:0000256" key="2">
    <source>
        <dbReference type="ARBA" id="ARBA00005466"/>
    </source>
</evidence>
<dbReference type="AlphaFoldDB" id="A0A1H5RLJ4"/>
<keyword evidence="5" id="KW-0560">Oxidoreductase</keyword>
<dbReference type="PANTHER" id="PTHR13878:SF53">
    <property type="entry name" value="CYTOKININ DEHYDROGENASE 6"/>
    <property type="match status" value="1"/>
</dbReference>
<dbReference type="EMBL" id="FNUJ01000021">
    <property type="protein sequence ID" value="SEF38391.1"/>
    <property type="molecule type" value="Genomic_DNA"/>
</dbReference>
<name>A0A1H5RLJ4_9PSEU</name>
<dbReference type="InterPro" id="IPR006094">
    <property type="entry name" value="Oxid_FAD_bind_N"/>
</dbReference>
<comment type="similarity">
    <text evidence="2">Belongs to the oxygen-dependent FAD-linked oxidoreductase family.</text>
</comment>
<dbReference type="PANTHER" id="PTHR13878">
    <property type="entry name" value="GULONOLACTONE OXIDASE"/>
    <property type="match status" value="1"/>
</dbReference>
<evidence type="ECO:0000256" key="5">
    <source>
        <dbReference type="ARBA" id="ARBA00023002"/>
    </source>
</evidence>
<dbReference type="GO" id="GO:0071949">
    <property type="term" value="F:FAD binding"/>
    <property type="evidence" value="ECO:0007669"/>
    <property type="project" value="InterPro"/>
</dbReference>
<keyword evidence="8" id="KW-1185">Reference proteome</keyword>
<reference evidence="8" key="1">
    <citation type="submission" date="2016-10" db="EMBL/GenBank/DDBJ databases">
        <authorList>
            <person name="Varghese N."/>
            <person name="Submissions S."/>
        </authorList>
    </citation>
    <scope>NUCLEOTIDE SEQUENCE [LARGE SCALE GENOMIC DNA]</scope>
    <source>
        <strain evidence="8">DSM 44654</strain>
    </source>
</reference>
<dbReference type="GO" id="GO:0009690">
    <property type="term" value="P:cytokinin metabolic process"/>
    <property type="evidence" value="ECO:0007669"/>
    <property type="project" value="InterPro"/>
</dbReference>
<dbReference type="InterPro" id="IPR016169">
    <property type="entry name" value="FAD-bd_PCMH_sub2"/>
</dbReference>
<dbReference type="Gene3D" id="3.30.465.10">
    <property type="match status" value="1"/>
</dbReference>
<dbReference type="InterPro" id="IPR016170">
    <property type="entry name" value="Cytok_DH_C_sf"/>
</dbReference>
<dbReference type="PROSITE" id="PS51387">
    <property type="entry name" value="FAD_PCMH"/>
    <property type="match status" value="1"/>
</dbReference>
<accession>A0A1H5RLJ4</accession>
<dbReference type="Pfam" id="PF01565">
    <property type="entry name" value="FAD_binding_4"/>
    <property type="match status" value="1"/>
</dbReference>
<proteinExistence type="inferred from homology"/>
<dbReference type="SUPFAM" id="SSF55103">
    <property type="entry name" value="FAD-linked oxidases, C-terminal domain"/>
    <property type="match status" value="1"/>
</dbReference>
<gene>
    <name evidence="7" type="ORF">SAMN05421837_12122</name>
</gene>
<dbReference type="SUPFAM" id="SSF56176">
    <property type="entry name" value="FAD-binding/transporter-associated domain-like"/>
    <property type="match status" value="1"/>
</dbReference>
<dbReference type="STRING" id="218821.SAMN05421837_12122"/>
<protein>
    <submittedName>
        <fullName evidence="7">FAD/FMN-containing dehydrogenase</fullName>
    </submittedName>
</protein>
<dbReference type="InterPro" id="IPR036318">
    <property type="entry name" value="FAD-bd_PCMH-like_sf"/>
</dbReference>
<dbReference type="Proteomes" id="UP000198878">
    <property type="component" value="Unassembled WGS sequence"/>
</dbReference>